<dbReference type="GO" id="GO:0016715">
    <property type="term" value="F:oxidoreductase activity, acting on paired donors, with incorporation or reduction of molecular oxygen, reduced ascorbate as one donor, and incorporation of one atom of oxygen"/>
    <property type="evidence" value="ECO:0007669"/>
    <property type="project" value="InterPro"/>
</dbReference>
<reference evidence="4 5" key="1">
    <citation type="journal article" date="2018" name="Plant J.">
        <title>Genome sequences of Chlorella sorokiniana UTEX 1602 and Micractinium conductrix SAG 241.80: implications to maltose excretion by a green alga.</title>
        <authorList>
            <person name="Arriola M.B."/>
            <person name="Velmurugan N."/>
            <person name="Zhang Y."/>
            <person name="Plunkett M.H."/>
            <person name="Hondzo H."/>
            <person name="Barney B.M."/>
        </authorList>
    </citation>
    <scope>NUCLEOTIDE SEQUENCE [LARGE SCALE GENOMIC DNA]</scope>
    <source>
        <strain evidence="5">UTEX 1602</strain>
    </source>
</reference>
<proteinExistence type="predicted"/>
<keyword evidence="2" id="KW-0732">Signal</keyword>
<protein>
    <submittedName>
        <fullName evidence="4">Peptide-N4-N-acetyl-beta-D-glucosaminylaspar agine amidase F</fullName>
    </submittedName>
</protein>
<gene>
    <name evidence="4" type="ORF">C2E21_4899</name>
</gene>
<evidence type="ECO:0000313" key="5">
    <source>
        <dbReference type="Proteomes" id="UP000239899"/>
    </source>
</evidence>
<accession>A0A2P6TPD3</accession>
<dbReference type="OrthoDB" id="506676at2759"/>
<dbReference type="Gene3D" id="2.60.120.230">
    <property type="match status" value="1"/>
</dbReference>
<dbReference type="InterPro" id="IPR015196">
    <property type="entry name" value="PngaseF_N"/>
</dbReference>
<name>A0A2P6TPD3_CHLSO</name>
<feature type="chain" id="PRO_5015186197" evidence="2">
    <location>
        <begin position="21"/>
        <end position="736"/>
    </location>
</feature>
<dbReference type="PANTHER" id="PTHR39319">
    <property type="entry name" value="SI:DKEY-256H2.1"/>
    <property type="match status" value="1"/>
</dbReference>
<dbReference type="InterPro" id="IPR014784">
    <property type="entry name" value="Cu2_ascorb_mOase-like_C"/>
</dbReference>
<dbReference type="Proteomes" id="UP000239899">
    <property type="component" value="Unassembled WGS sequence"/>
</dbReference>
<comment type="caution">
    <text evidence="4">The sequence shown here is derived from an EMBL/GenBank/DDBJ whole genome shotgun (WGS) entry which is preliminary data.</text>
</comment>
<dbReference type="InterPro" id="IPR053251">
    <property type="entry name" value="N-glycanase"/>
</dbReference>
<dbReference type="AlphaFoldDB" id="A0A2P6TPD3"/>
<dbReference type="InterPro" id="IPR008977">
    <property type="entry name" value="PHM/PNGase_F_dom_sf"/>
</dbReference>
<feature type="domain" description="Peptide-N-glycosidase F N-terminal" evidence="3">
    <location>
        <begin position="379"/>
        <end position="552"/>
    </location>
</feature>
<dbReference type="EMBL" id="LHPG02000009">
    <property type="protein sequence ID" value="PRW55891.1"/>
    <property type="molecule type" value="Genomic_DNA"/>
</dbReference>
<dbReference type="SMART" id="SM01290">
    <property type="entry name" value="N-glycanase_N"/>
    <property type="match status" value="1"/>
</dbReference>
<evidence type="ECO:0000256" key="2">
    <source>
        <dbReference type="SAM" id="SignalP"/>
    </source>
</evidence>
<dbReference type="InterPro" id="IPR015197">
    <property type="entry name" value="PngaseF_C"/>
</dbReference>
<keyword evidence="1" id="KW-1015">Disulfide bond</keyword>
<keyword evidence="5" id="KW-1185">Reference proteome</keyword>
<dbReference type="SUPFAM" id="SSF49742">
    <property type="entry name" value="PHM/PNGase F"/>
    <property type="match status" value="1"/>
</dbReference>
<sequence length="736" mass="79061">MVPRAALPLLTLLAVNYSAAYNPGDVAPDFTVPTLKGPLLVGGPDRTWPLLVTAYSAEDPFSRTMWTDPSSLSGLLQRSPEGIHHLLVSYSEASAQQDAQWMHDQLRTHAKRIWMPWREREALFERLHFAIVPVSRVPGALPGVLREWTYGQRVMDLMVPAQGGRLATRFMLPRLDWFYAWLNGGQMHDGAIFTPAPAVLAGSDCDWIPAGGAGPLASQLKGKVAVVALNRLPSEGIPAPCSYHRLAMAATQAEVAALVLVAPPSIEPIQGNCTDGPPTPLNSANQCMDGLWDASALFTMVSRTAAAPLLAALQAGGTPPTANFTEVQRPGLVAGFGARNRLFEVGWLKFPSLMTAVWAAQHLVYMRQLTAKLAAPALTVPVFANRPITGSAPLRVEVAMPSAQQLAGMNRVEVDMSLGCPPPGRDAFCPSTWDRVVQGFVCCDNADGSPPVCDPCPVTFAKRRRHLLAAGGDDDQGAGKQESSSGFGVAGGDVCGRELARYTTSYKRCGGRWLTDVTPLTPLLHAGQKCQFTFQMPPWAGDLWIGTLNLRFSKQAAPMPAHHGGQQALGAPTGLLPLPFLGGTFNSTYNAQQPIFKFVTPRRLKRAVITSVITGHGFDPFGCGEFCTTVHWFSVNGKLHSRALGPRPGSNYGCADAVLEGGMPNDKGAWMLGRAGWCNGRDVKPWVIDITQQLAPAGQGNELRYAGLFNGTQPLPEQKTGSIMLSANLVLWEAQT</sequence>
<evidence type="ECO:0000256" key="1">
    <source>
        <dbReference type="ARBA" id="ARBA00023157"/>
    </source>
</evidence>
<dbReference type="STRING" id="3076.A0A2P6TPD3"/>
<dbReference type="Pfam" id="PF09113">
    <property type="entry name" value="N-glycanase_C"/>
    <property type="match status" value="1"/>
</dbReference>
<feature type="signal peptide" evidence="2">
    <location>
        <begin position="1"/>
        <end position="20"/>
    </location>
</feature>
<evidence type="ECO:0000313" key="4">
    <source>
        <dbReference type="EMBL" id="PRW55891.1"/>
    </source>
</evidence>
<dbReference type="PANTHER" id="PTHR39319:SF1">
    <property type="entry name" value="SI:DKEY-256H2.1"/>
    <property type="match status" value="1"/>
</dbReference>
<organism evidence="4 5">
    <name type="scientific">Chlorella sorokiniana</name>
    <name type="common">Freshwater green alga</name>
    <dbReference type="NCBI Taxonomy" id="3076"/>
    <lineage>
        <taxon>Eukaryota</taxon>
        <taxon>Viridiplantae</taxon>
        <taxon>Chlorophyta</taxon>
        <taxon>core chlorophytes</taxon>
        <taxon>Trebouxiophyceae</taxon>
        <taxon>Chlorellales</taxon>
        <taxon>Chlorellaceae</taxon>
        <taxon>Chlorella clade</taxon>
        <taxon>Chlorella</taxon>
    </lineage>
</organism>
<evidence type="ECO:0000259" key="3">
    <source>
        <dbReference type="SMART" id="SM01290"/>
    </source>
</evidence>